<name>A0ABW5TUV0_9SPHI</name>
<dbReference type="InterPro" id="IPR008183">
    <property type="entry name" value="Aldose_1/G6P_1-epimerase"/>
</dbReference>
<evidence type="ECO:0000256" key="5">
    <source>
        <dbReference type="ARBA" id="ARBA00011245"/>
    </source>
</evidence>
<reference evidence="13" key="1">
    <citation type="journal article" date="2019" name="Int. J. Syst. Evol. Microbiol.">
        <title>The Global Catalogue of Microorganisms (GCM) 10K type strain sequencing project: providing services to taxonomists for standard genome sequencing and annotation.</title>
        <authorList>
            <consortium name="The Broad Institute Genomics Platform"/>
            <consortium name="The Broad Institute Genome Sequencing Center for Infectious Disease"/>
            <person name="Wu L."/>
            <person name="Ma J."/>
        </authorList>
    </citation>
    <scope>NUCLEOTIDE SEQUENCE [LARGE SCALE GENOMIC DNA]</scope>
    <source>
        <strain evidence="13">KCTC 42456</strain>
    </source>
</reference>
<dbReference type="EC" id="5.1.3.3" evidence="6 11"/>
<dbReference type="PANTHER" id="PTHR10091:SF0">
    <property type="entry name" value="GALACTOSE MUTAROTASE"/>
    <property type="match status" value="1"/>
</dbReference>
<dbReference type="GO" id="GO:0016853">
    <property type="term" value="F:isomerase activity"/>
    <property type="evidence" value="ECO:0007669"/>
    <property type="project" value="UniProtKB-KW"/>
</dbReference>
<proteinExistence type="inferred from homology"/>
<dbReference type="Pfam" id="PF01263">
    <property type="entry name" value="Aldose_epim"/>
    <property type="match status" value="1"/>
</dbReference>
<evidence type="ECO:0000256" key="11">
    <source>
        <dbReference type="PIRNR" id="PIRNR005096"/>
    </source>
</evidence>
<dbReference type="InterPro" id="IPR047215">
    <property type="entry name" value="Galactose_mutarotase-like"/>
</dbReference>
<evidence type="ECO:0000313" key="12">
    <source>
        <dbReference type="EMBL" id="MFD2732290.1"/>
    </source>
</evidence>
<dbReference type="NCBIfam" id="NF008277">
    <property type="entry name" value="PRK11055.1"/>
    <property type="match status" value="1"/>
</dbReference>
<dbReference type="PROSITE" id="PS00545">
    <property type="entry name" value="ALDOSE_1_EPIMERASE"/>
    <property type="match status" value="1"/>
</dbReference>
<dbReference type="EMBL" id="JBHULV010000038">
    <property type="protein sequence ID" value="MFD2732290.1"/>
    <property type="molecule type" value="Genomic_DNA"/>
</dbReference>
<evidence type="ECO:0000256" key="10">
    <source>
        <dbReference type="ARBA" id="ARBA00023277"/>
    </source>
</evidence>
<organism evidence="12 13">
    <name type="scientific">Pedobacter alpinus</name>
    <dbReference type="NCBI Taxonomy" id="1590643"/>
    <lineage>
        <taxon>Bacteria</taxon>
        <taxon>Pseudomonadati</taxon>
        <taxon>Bacteroidota</taxon>
        <taxon>Sphingobacteriia</taxon>
        <taxon>Sphingobacteriales</taxon>
        <taxon>Sphingobacteriaceae</taxon>
        <taxon>Pedobacter</taxon>
    </lineage>
</organism>
<dbReference type="PIRSF" id="PIRSF005096">
    <property type="entry name" value="GALM"/>
    <property type="match status" value="1"/>
</dbReference>
<evidence type="ECO:0000256" key="1">
    <source>
        <dbReference type="ARBA" id="ARBA00001614"/>
    </source>
</evidence>
<dbReference type="PANTHER" id="PTHR10091">
    <property type="entry name" value="ALDOSE-1-EPIMERASE"/>
    <property type="match status" value="1"/>
</dbReference>
<evidence type="ECO:0000256" key="4">
    <source>
        <dbReference type="ARBA" id="ARBA00006206"/>
    </source>
</evidence>
<evidence type="ECO:0000256" key="9">
    <source>
        <dbReference type="ARBA" id="ARBA00023235"/>
    </source>
</evidence>
<comment type="similarity">
    <text evidence="4 11">Belongs to the aldose epimerase family.</text>
</comment>
<dbReference type="SUPFAM" id="SSF74650">
    <property type="entry name" value="Galactose mutarotase-like"/>
    <property type="match status" value="1"/>
</dbReference>
<evidence type="ECO:0000256" key="7">
    <source>
        <dbReference type="ARBA" id="ARBA00014165"/>
    </source>
</evidence>
<evidence type="ECO:0000256" key="6">
    <source>
        <dbReference type="ARBA" id="ARBA00013185"/>
    </source>
</evidence>
<sequence length="346" mass="38722">MKNTNYKAFETTIDKLPVKLYTLKNNKGITVNICNYGARITHFIIPQKGNQIDIVLGFNSIDEYINNSEFYYGVTVGRFANRIKDAKFILNNKTYNLEVNNGINSLHSGTKAFHNSVWEVLYHSETEIKMQIISQDGDGGFPGELICDILFNLNDDGELAINYTATTDKDTVVNLTNHAYFNLNGEGSGTILDHDVKIEAQQFVPINDNCTPLGNFSTVEATPFDFREFTAISKKLDFDHPQVKIGNGFDHSFVLNQKEAFNLAATAKGDITGLTLEVYTNQPGMQFYTGNYLSTDVGKSGNIYSERTGFCFETQHHPDSPNQPNFPSTVLKAGDIFTSKTIYKVF</sequence>
<dbReference type="CDD" id="cd09019">
    <property type="entry name" value="galactose_mutarotase_like"/>
    <property type="match status" value="1"/>
</dbReference>
<comment type="pathway">
    <text evidence="3 11">Carbohydrate metabolism; hexose metabolism.</text>
</comment>
<evidence type="ECO:0000256" key="2">
    <source>
        <dbReference type="ARBA" id="ARBA00001913"/>
    </source>
</evidence>
<dbReference type="InterPro" id="IPR014718">
    <property type="entry name" value="GH-type_carb-bd"/>
</dbReference>
<evidence type="ECO:0000256" key="8">
    <source>
        <dbReference type="ARBA" id="ARBA00022837"/>
    </source>
</evidence>
<dbReference type="InterPro" id="IPR011013">
    <property type="entry name" value="Gal_mutarotase_sf_dom"/>
</dbReference>
<comment type="caution">
    <text evidence="12">The sequence shown here is derived from an EMBL/GenBank/DDBJ whole genome shotgun (WGS) entry which is preliminary data.</text>
</comment>
<keyword evidence="8" id="KW-0106">Calcium</keyword>
<dbReference type="RefSeq" id="WP_379047674.1">
    <property type="nucleotide sequence ID" value="NZ_JBHSKW010000068.1"/>
</dbReference>
<dbReference type="Proteomes" id="UP001597546">
    <property type="component" value="Unassembled WGS sequence"/>
</dbReference>
<protein>
    <recommendedName>
        <fullName evidence="7 11">Aldose 1-epimerase</fullName>
        <ecNumber evidence="6 11">5.1.3.3</ecNumber>
    </recommendedName>
</protein>
<keyword evidence="9 11" id="KW-0413">Isomerase</keyword>
<gene>
    <name evidence="12" type="ORF">ACFSSE_11310</name>
</gene>
<evidence type="ECO:0000313" key="13">
    <source>
        <dbReference type="Proteomes" id="UP001597546"/>
    </source>
</evidence>
<accession>A0ABW5TUV0</accession>
<dbReference type="Gene3D" id="2.70.98.10">
    <property type="match status" value="1"/>
</dbReference>
<evidence type="ECO:0000256" key="3">
    <source>
        <dbReference type="ARBA" id="ARBA00005028"/>
    </source>
</evidence>
<dbReference type="InterPro" id="IPR015443">
    <property type="entry name" value="Aldose_1-epimerase"/>
</dbReference>
<keyword evidence="10 11" id="KW-0119">Carbohydrate metabolism</keyword>
<comment type="catalytic activity">
    <reaction evidence="1 11">
        <text>alpha-D-glucose = beta-D-glucose</text>
        <dbReference type="Rhea" id="RHEA:10264"/>
        <dbReference type="ChEBI" id="CHEBI:15903"/>
        <dbReference type="ChEBI" id="CHEBI:17925"/>
        <dbReference type="EC" id="5.1.3.3"/>
    </reaction>
</comment>
<comment type="cofactor">
    <cofactor evidence="2">
        <name>Ca(2+)</name>
        <dbReference type="ChEBI" id="CHEBI:29108"/>
    </cofactor>
</comment>
<dbReference type="InterPro" id="IPR018052">
    <property type="entry name" value="Ald1_epimerase_CS"/>
</dbReference>
<comment type="subunit">
    <text evidence="5">Monomer.</text>
</comment>
<keyword evidence="13" id="KW-1185">Reference proteome</keyword>